<feature type="compositionally biased region" description="Acidic residues" evidence="1">
    <location>
        <begin position="11"/>
        <end position="20"/>
    </location>
</feature>
<proteinExistence type="predicted"/>
<evidence type="ECO:0000313" key="3">
    <source>
        <dbReference type="Proteomes" id="UP000004816"/>
    </source>
</evidence>
<dbReference type="EMBL" id="ACZI02000002">
    <property type="protein sequence ID" value="EFV13092.2"/>
    <property type="molecule type" value="Genomic_DNA"/>
</dbReference>
<accession>E5XRC2</accession>
<gene>
    <name evidence="2" type="ORF">HMPREF9336_02044</name>
</gene>
<evidence type="ECO:0000256" key="1">
    <source>
        <dbReference type="SAM" id="MobiDB-lite"/>
    </source>
</evidence>
<dbReference type="Gene3D" id="2.60.40.2880">
    <property type="entry name" value="MmpS1-5, C-terminal soluble domain"/>
    <property type="match status" value="1"/>
</dbReference>
<evidence type="ECO:0000313" key="2">
    <source>
        <dbReference type="EMBL" id="EFV13092.2"/>
    </source>
</evidence>
<dbReference type="HOGENOM" id="CLU_1659526_0_0_11"/>
<keyword evidence="3" id="KW-1185">Reference proteome</keyword>
<dbReference type="AlphaFoldDB" id="E5XRC2"/>
<feature type="region of interest" description="Disordered" evidence="1">
    <location>
        <begin position="1"/>
        <end position="35"/>
    </location>
</feature>
<reference evidence="2 3" key="1">
    <citation type="journal article" date="2011" name="Stand. Genomic Sci.">
        <title>High quality draft genome sequence of Segniliparus rugosus CDC 945(T)= (ATCC BAA-974(T)).</title>
        <authorList>
            <person name="Earl A.M."/>
            <person name="Desjardins C.A."/>
            <person name="Fitzgerald M.G."/>
            <person name="Arachchi H.M."/>
            <person name="Zeng Q."/>
            <person name="Mehta T."/>
            <person name="Griggs A."/>
            <person name="Birren B.W."/>
            <person name="Toney N.C."/>
            <person name="Carr J."/>
            <person name="Posey J."/>
            <person name="Butler W.R."/>
        </authorList>
    </citation>
    <scope>NUCLEOTIDE SEQUENCE [LARGE SCALE GENOMIC DNA]</scope>
    <source>
        <strain evidence="3">ATCC BAA-974 / DSM 45345 / CCUG 50838 / CIP 108380 / JCM 13579 / CDC 945</strain>
    </source>
</reference>
<comment type="caution">
    <text evidence="2">The sequence shown here is derived from an EMBL/GenBank/DDBJ whole genome shotgun (WGS) entry which is preliminary data.</text>
</comment>
<protein>
    <submittedName>
        <fullName evidence="2">Uncharacterized protein</fullName>
    </submittedName>
</protein>
<name>E5XRC2_SEGRC</name>
<dbReference type="STRING" id="679197.HMPREF9336_02044"/>
<organism evidence="2 3">
    <name type="scientific">Segniliparus rugosus (strain ATCC BAA-974 / DSM 45345 / CCUG 50838 / CIP 108380 / JCM 13579 / CDC 945)</name>
    <dbReference type="NCBI Taxonomy" id="679197"/>
    <lineage>
        <taxon>Bacteria</taxon>
        <taxon>Bacillati</taxon>
        <taxon>Actinomycetota</taxon>
        <taxon>Actinomycetes</taxon>
        <taxon>Mycobacteriales</taxon>
        <taxon>Segniliparaceae</taxon>
        <taxon>Segniliparus</taxon>
    </lineage>
</organism>
<sequence>MPLGLVPLAWADDDDDDEDGGSPPYWNNAGPVDPDDPVVIYSDQPSVPVEYEVTGTTRSADIQFVGEGGMHRIQGFVLPFRRKALAWPPVQFMPMFATVPETNDWLIAPNGDTRRQGDSSLTGGSATCRIWVSGKLVQERTVSGVNHTARCAVTIRFFD</sequence>
<dbReference type="InterPro" id="IPR038468">
    <property type="entry name" value="MmpS_C"/>
</dbReference>
<dbReference type="Proteomes" id="UP000004816">
    <property type="component" value="Unassembled WGS sequence"/>
</dbReference>